<reference evidence="2" key="2">
    <citation type="journal article" date="2015" name="Data Brief">
        <title>Shoot transcriptome of the giant reed, Arundo donax.</title>
        <authorList>
            <person name="Barrero R.A."/>
            <person name="Guerrero F.D."/>
            <person name="Moolhuijzen P."/>
            <person name="Goolsby J.A."/>
            <person name="Tidwell J."/>
            <person name="Bellgard S.E."/>
            <person name="Bellgard M.I."/>
        </authorList>
    </citation>
    <scope>NUCLEOTIDE SEQUENCE</scope>
    <source>
        <tissue evidence="2">Shoot tissue taken approximately 20 cm above the soil surface</tissue>
    </source>
</reference>
<dbReference type="EMBL" id="GBRH01205314">
    <property type="protein sequence ID" value="JAD92581.1"/>
    <property type="molecule type" value="Transcribed_RNA"/>
</dbReference>
<protein>
    <submittedName>
        <fullName evidence="2">Uncharacterized protein</fullName>
    </submittedName>
</protein>
<sequence>MMLLRSNNIYAFLLCYFLVLVCQDLNVWIVRSVRLLDILFLLISSLVGACREPFLLLMLLELTG</sequence>
<dbReference type="AlphaFoldDB" id="A0A0A9DXT1"/>
<organism evidence="2">
    <name type="scientific">Arundo donax</name>
    <name type="common">Giant reed</name>
    <name type="synonym">Donax arundinaceus</name>
    <dbReference type="NCBI Taxonomy" id="35708"/>
    <lineage>
        <taxon>Eukaryota</taxon>
        <taxon>Viridiplantae</taxon>
        <taxon>Streptophyta</taxon>
        <taxon>Embryophyta</taxon>
        <taxon>Tracheophyta</taxon>
        <taxon>Spermatophyta</taxon>
        <taxon>Magnoliopsida</taxon>
        <taxon>Liliopsida</taxon>
        <taxon>Poales</taxon>
        <taxon>Poaceae</taxon>
        <taxon>PACMAD clade</taxon>
        <taxon>Arundinoideae</taxon>
        <taxon>Arundineae</taxon>
        <taxon>Arundo</taxon>
    </lineage>
</organism>
<reference evidence="2" key="1">
    <citation type="submission" date="2014-09" db="EMBL/GenBank/DDBJ databases">
        <authorList>
            <person name="Magalhaes I.L.F."/>
            <person name="Oliveira U."/>
            <person name="Santos F.R."/>
            <person name="Vidigal T.H.D.A."/>
            <person name="Brescovit A.D."/>
            <person name="Santos A.J."/>
        </authorList>
    </citation>
    <scope>NUCLEOTIDE SEQUENCE</scope>
    <source>
        <tissue evidence="2">Shoot tissue taken approximately 20 cm above the soil surface</tissue>
    </source>
</reference>
<feature type="transmembrane region" description="Helical" evidence="1">
    <location>
        <begin position="35"/>
        <end position="60"/>
    </location>
</feature>
<name>A0A0A9DXT1_ARUDO</name>
<keyword evidence="1" id="KW-0472">Membrane</keyword>
<evidence type="ECO:0000313" key="2">
    <source>
        <dbReference type="EMBL" id="JAD92581.1"/>
    </source>
</evidence>
<proteinExistence type="predicted"/>
<keyword evidence="1" id="KW-1133">Transmembrane helix</keyword>
<accession>A0A0A9DXT1</accession>
<evidence type="ECO:0000256" key="1">
    <source>
        <dbReference type="SAM" id="Phobius"/>
    </source>
</evidence>
<keyword evidence="1" id="KW-0812">Transmembrane</keyword>
<feature type="transmembrane region" description="Helical" evidence="1">
    <location>
        <begin position="9"/>
        <end position="29"/>
    </location>
</feature>